<reference evidence="2 3" key="1">
    <citation type="submission" date="2012-04" db="EMBL/GenBank/DDBJ databases">
        <title>The Genome Sequence of Saprolegnia declina VS20.</title>
        <authorList>
            <consortium name="The Broad Institute Genome Sequencing Platform"/>
            <person name="Russ C."/>
            <person name="Nusbaum C."/>
            <person name="Tyler B."/>
            <person name="van West P."/>
            <person name="Dieguez-Uribeondo J."/>
            <person name="de Bruijn I."/>
            <person name="Tripathy S."/>
            <person name="Jiang R."/>
            <person name="Young S.K."/>
            <person name="Zeng Q."/>
            <person name="Gargeya S."/>
            <person name="Fitzgerald M."/>
            <person name="Haas B."/>
            <person name="Abouelleil A."/>
            <person name="Alvarado L."/>
            <person name="Arachchi H.M."/>
            <person name="Berlin A."/>
            <person name="Chapman S.B."/>
            <person name="Goldberg J."/>
            <person name="Griggs A."/>
            <person name="Gujja S."/>
            <person name="Hansen M."/>
            <person name="Howarth C."/>
            <person name="Imamovic A."/>
            <person name="Larimer J."/>
            <person name="McCowen C."/>
            <person name="Montmayeur A."/>
            <person name="Murphy C."/>
            <person name="Neiman D."/>
            <person name="Pearson M."/>
            <person name="Priest M."/>
            <person name="Roberts A."/>
            <person name="Saif S."/>
            <person name="Shea T."/>
            <person name="Sisk P."/>
            <person name="Sykes S."/>
            <person name="Wortman J."/>
            <person name="Nusbaum C."/>
            <person name="Birren B."/>
        </authorList>
    </citation>
    <scope>NUCLEOTIDE SEQUENCE [LARGE SCALE GENOMIC DNA]</scope>
    <source>
        <strain evidence="2 3">VS20</strain>
    </source>
</reference>
<dbReference type="InParanoid" id="T0RM96"/>
<dbReference type="RefSeq" id="XP_008615536.1">
    <property type="nucleotide sequence ID" value="XM_008617314.1"/>
</dbReference>
<protein>
    <submittedName>
        <fullName evidence="2">Uncharacterized protein</fullName>
    </submittedName>
</protein>
<dbReference type="GeneID" id="19952009"/>
<dbReference type="Proteomes" id="UP000030762">
    <property type="component" value="Unassembled WGS sequence"/>
</dbReference>
<sequence>MDSLDRPSTPQSLQKQASQRSTLSKQESRRMVEATTGSSRGTLLSVTTLASSTHTKQVLTIESVQMWARHLLSGTAKEAHAALAEFHAILSANDATAIDFLIAHGCVPALVHFVVRDTALSETARSLETLFRFYLFTSTQRENAPNVLERVASSLSYGRALFERRNALRVFLSFAFTQPYPPGATPSPSLMTQIHGYLSDLVRDLWSPQTPENVLESLETMEMVANVPAYRGALAHVLSTVVVEKRRQSISENEDQGPKLGQKRRSSSVLTELVSHHRPSSLLESGLGFLKRLVSGSHETSDVVRNGVHGLVQLIAKGSDVHRTHVALVLEQFFPEPSDEVQKDARSVNRCGALLCLALVGVIKNPHVDEGQKIRIMLAIDKLVRLPVARRHMHNASISPELYLVANLGSSRCRSVAEHLLNKLIEQPDFNEYVKPTT</sequence>
<organism evidence="2 3">
    <name type="scientific">Saprolegnia diclina (strain VS20)</name>
    <dbReference type="NCBI Taxonomy" id="1156394"/>
    <lineage>
        <taxon>Eukaryota</taxon>
        <taxon>Sar</taxon>
        <taxon>Stramenopiles</taxon>
        <taxon>Oomycota</taxon>
        <taxon>Saprolegniomycetes</taxon>
        <taxon>Saprolegniales</taxon>
        <taxon>Saprolegniaceae</taxon>
        <taxon>Saprolegnia</taxon>
    </lineage>
</organism>
<dbReference type="VEuPathDB" id="FungiDB:SDRG_11282"/>
<dbReference type="InterPro" id="IPR011989">
    <property type="entry name" value="ARM-like"/>
</dbReference>
<dbReference type="Gene3D" id="1.25.10.10">
    <property type="entry name" value="Leucine-rich Repeat Variant"/>
    <property type="match status" value="1"/>
</dbReference>
<dbReference type="EMBL" id="JH767171">
    <property type="protein sequence ID" value="EQC31097.1"/>
    <property type="molecule type" value="Genomic_DNA"/>
</dbReference>
<dbReference type="SUPFAM" id="SSF48371">
    <property type="entry name" value="ARM repeat"/>
    <property type="match status" value="1"/>
</dbReference>
<proteinExistence type="predicted"/>
<name>T0RM96_SAPDV</name>
<dbReference type="AlphaFoldDB" id="T0RM96"/>
<evidence type="ECO:0000313" key="2">
    <source>
        <dbReference type="EMBL" id="EQC31097.1"/>
    </source>
</evidence>
<feature type="region of interest" description="Disordered" evidence="1">
    <location>
        <begin position="1"/>
        <end position="37"/>
    </location>
</feature>
<dbReference type="InterPro" id="IPR016024">
    <property type="entry name" value="ARM-type_fold"/>
</dbReference>
<feature type="compositionally biased region" description="Polar residues" evidence="1">
    <location>
        <begin position="1"/>
        <end position="25"/>
    </location>
</feature>
<feature type="region of interest" description="Disordered" evidence="1">
    <location>
        <begin position="248"/>
        <end position="271"/>
    </location>
</feature>
<evidence type="ECO:0000256" key="1">
    <source>
        <dbReference type="SAM" id="MobiDB-lite"/>
    </source>
</evidence>
<keyword evidence="3" id="KW-1185">Reference proteome</keyword>
<accession>T0RM96</accession>
<evidence type="ECO:0000313" key="3">
    <source>
        <dbReference type="Proteomes" id="UP000030762"/>
    </source>
</evidence>
<gene>
    <name evidence="2" type="ORF">SDRG_11282</name>
</gene>
<dbReference type="OMA" id="SVNRCGA"/>
<dbReference type="OrthoDB" id="68638at2759"/>